<dbReference type="InterPro" id="IPR050884">
    <property type="entry name" value="CNP_phosphodiesterase-III"/>
</dbReference>
<comment type="caution">
    <text evidence="6">The sequence shown here is derived from an EMBL/GenBank/DDBJ whole genome shotgun (WGS) entry which is preliminary data.</text>
</comment>
<dbReference type="InterPro" id="IPR029052">
    <property type="entry name" value="Metallo-depent_PP-like"/>
</dbReference>
<dbReference type="Pfam" id="PF00149">
    <property type="entry name" value="Metallophos"/>
    <property type="match status" value="1"/>
</dbReference>
<dbReference type="EMBL" id="QYUN01000003">
    <property type="protein sequence ID" value="RJF96814.1"/>
    <property type="molecule type" value="Genomic_DNA"/>
</dbReference>
<protein>
    <submittedName>
        <fullName evidence="6">Metallophosphoesterase</fullName>
    </submittedName>
</protein>
<accession>A0A418WVQ8</accession>
<evidence type="ECO:0000256" key="3">
    <source>
        <dbReference type="ARBA" id="ARBA00023004"/>
    </source>
</evidence>
<dbReference type="PANTHER" id="PTHR42988:SF2">
    <property type="entry name" value="CYCLIC NUCLEOTIDE PHOSPHODIESTERASE CBUA0032-RELATED"/>
    <property type="match status" value="1"/>
</dbReference>
<evidence type="ECO:0000256" key="1">
    <source>
        <dbReference type="ARBA" id="ARBA00022723"/>
    </source>
</evidence>
<keyword evidence="2" id="KW-0378">Hydrolase</keyword>
<name>A0A418WVQ8_9BURK</name>
<dbReference type="SUPFAM" id="SSF56300">
    <property type="entry name" value="Metallo-dependent phosphatases"/>
    <property type="match status" value="1"/>
</dbReference>
<feature type="domain" description="Calcineurin-like phosphoesterase" evidence="5">
    <location>
        <begin position="4"/>
        <end position="190"/>
    </location>
</feature>
<evidence type="ECO:0000259" key="5">
    <source>
        <dbReference type="Pfam" id="PF00149"/>
    </source>
</evidence>
<keyword evidence="1" id="KW-0479">Metal-binding</keyword>
<gene>
    <name evidence="6" type="ORF">D3870_20740</name>
</gene>
<comment type="similarity">
    <text evidence="4">Belongs to the cyclic nucleotide phosphodiesterase class-III family.</text>
</comment>
<evidence type="ECO:0000256" key="2">
    <source>
        <dbReference type="ARBA" id="ARBA00022801"/>
    </source>
</evidence>
<dbReference type="Gene3D" id="3.60.21.10">
    <property type="match status" value="1"/>
</dbReference>
<dbReference type="PANTHER" id="PTHR42988">
    <property type="entry name" value="PHOSPHOHYDROLASE"/>
    <property type="match status" value="1"/>
</dbReference>
<dbReference type="InterPro" id="IPR004843">
    <property type="entry name" value="Calcineurin-like_PHP"/>
</dbReference>
<evidence type="ECO:0000313" key="6">
    <source>
        <dbReference type="EMBL" id="RJF96814.1"/>
    </source>
</evidence>
<sequence>MRTLVHLSDLHFGRVDQAVIAPLTRLVADIGPDLVVVSGDLTQRARTAEFRQARMFLDTLPTPQIVVPGNHDISMHNVFARFLKPLVKYRRYITPDLEPFHLDDEVAVLGINTARSLTIKDGRINEEQIARVRARLCALDSHIVKIVVTHHPFDLPTPYGTRDLVGRATVAMNAFAHCGADVLLSGHMHVGHARSTSERYRIEEYSALVVQAGTATSTRVRGEPNSFNVLRIAPSRILIERYEWREPQAAFGLAASEGFERVSSNWVKTGLA</sequence>
<dbReference type="GO" id="GO:0016787">
    <property type="term" value="F:hydrolase activity"/>
    <property type="evidence" value="ECO:0007669"/>
    <property type="project" value="UniProtKB-KW"/>
</dbReference>
<proteinExistence type="inferred from homology"/>
<dbReference type="OrthoDB" id="9811542at2"/>
<keyword evidence="7" id="KW-1185">Reference proteome</keyword>
<organism evidence="6 7">
    <name type="scientific">Noviherbaspirillum cavernae</name>
    <dbReference type="NCBI Taxonomy" id="2320862"/>
    <lineage>
        <taxon>Bacteria</taxon>
        <taxon>Pseudomonadati</taxon>
        <taxon>Pseudomonadota</taxon>
        <taxon>Betaproteobacteria</taxon>
        <taxon>Burkholderiales</taxon>
        <taxon>Oxalobacteraceae</taxon>
        <taxon>Noviherbaspirillum</taxon>
    </lineage>
</organism>
<reference evidence="6 7" key="1">
    <citation type="submission" date="2018-09" db="EMBL/GenBank/DDBJ databases">
        <authorList>
            <person name="Zhu H."/>
        </authorList>
    </citation>
    <scope>NUCLEOTIDE SEQUENCE [LARGE SCALE GENOMIC DNA]</scope>
    <source>
        <strain evidence="6 7">K2R10-39</strain>
    </source>
</reference>
<evidence type="ECO:0000313" key="7">
    <source>
        <dbReference type="Proteomes" id="UP000285190"/>
    </source>
</evidence>
<dbReference type="RefSeq" id="WP_119742951.1">
    <property type="nucleotide sequence ID" value="NZ_QYUN01000003.1"/>
</dbReference>
<dbReference type="Proteomes" id="UP000285190">
    <property type="component" value="Unassembled WGS sequence"/>
</dbReference>
<dbReference type="GO" id="GO:0046872">
    <property type="term" value="F:metal ion binding"/>
    <property type="evidence" value="ECO:0007669"/>
    <property type="project" value="UniProtKB-KW"/>
</dbReference>
<evidence type="ECO:0000256" key="4">
    <source>
        <dbReference type="ARBA" id="ARBA00025742"/>
    </source>
</evidence>
<keyword evidence="3" id="KW-0408">Iron</keyword>
<dbReference type="AlphaFoldDB" id="A0A418WVQ8"/>